<evidence type="ECO:0000313" key="4">
    <source>
        <dbReference type="Proteomes" id="UP001172457"/>
    </source>
</evidence>
<dbReference type="Proteomes" id="UP001172457">
    <property type="component" value="Chromosome 4"/>
</dbReference>
<evidence type="ECO:0000256" key="1">
    <source>
        <dbReference type="SAM" id="MobiDB-lite"/>
    </source>
</evidence>
<feature type="chain" id="PRO_5041217581" evidence="2">
    <location>
        <begin position="23"/>
        <end position="97"/>
    </location>
</feature>
<dbReference type="EMBL" id="JARYMX010000004">
    <property type="protein sequence ID" value="KAJ9550418.1"/>
    <property type="molecule type" value="Genomic_DNA"/>
</dbReference>
<evidence type="ECO:0000313" key="3">
    <source>
        <dbReference type="EMBL" id="KAJ9550418.1"/>
    </source>
</evidence>
<gene>
    <name evidence="3" type="ORF">OSB04_014463</name>
</gene>
<reference evidence="3" key="1">
    <citation type="submission" date="2023-03" db="EMBL/GenBank/DDBJ databases">
        <title>Chromosome-scale reference genome and RAD-based genetic map of yellow starthistle (Centaurea solstitialis) reveal putative structural variation and QTLs associated with invader traits.</title>
        <authorList>
            <person name="Reatini B."/>
            <person name="Cang F.A."/>
            <person name="Jiang Q."/>
            <person name="Mckibben M.T.W."/>
            <person name="Barker M.S."/>
            <person name="Rieseberg L.H."/>
            <person name="Dlugosch K.M."/>
        </authorList>
    </citation>
    <scope>NUCLEOTIDE SEQUENCE</scope>
    <source>
        <strain evidence="3">CAN-66</strain>
        <tissue evidence="3">Leaf</tissue>
    </source>
</reference>
<feature type="compositionally biased region" description="Gly residues" evidence="1">
    <location>
        <begin position="54"/>
        <end position="64"/>
    </location>
</feature>
<accession>A0AA38TGZ7</accession>
<keyword evidence="2" id="KW-0732">Signal</keyword>
<comment type="caution">
    <text evidence="3">The sequence shown here is derived from an EMBL/GenBank/DDBJ whole genome shotgun (WGS) entry which is preliminary data.</text>
</comment>
<feature type="region of interest" description="Disordered" evidence="1">
    <location>
        <begin position="53"/>
        <end position="79"/>
    </location>
</feature>
<sequence>MASISKVGLVLVLMIIIVVSSSLHTVVTADARSPHNRVRKLATNCNSPRQGEIAGCGTGGGSGGSSRPRTSGRTPGASRCKKGCCGQNKLGECICCK</sequence>
<dbReference type="AlphaFoldDB" id="A0AA38TGZ7"/>
<organism evidence="3 4">
    <name type="scientific">Centaurea solstitialis</name>
    <name type="common">yellow star-thistle</name>
    <dbReference type="NCBI Taxonomy" id="347529"/>
    <lineage>
        <taxon>Eukaryota</taxon>
        <taxon>Viridiplantae</taxon>
        <taxon>Streptophyta</taxon>
        <taxon>Embryophyta</taxon>
        <taxon>Tracheophyta</taxon>
        <taxon>Spermatophyta</taxon>
        <taxon>Magnoliopsida</taxon>
        <taxon>eudicotyledons</taxon>
        <taxon>Gunneridae</taxon>
        <taxon>Pentapetalae</taxon>
        <taxon>asterids</taxon>
        <taxon>campanulids</taxon>
        <taxon>Asterales</taxon>
        <taxon>Asteraceae</taxon>
        <taxon>Carduoideae</taxon>
        <taxon>Cardueae</taxon>
        <taxon>Centaureinae</taxon>
        <taxon>Centaurea</taxon>
    </lineage>
</organism>
<name>A0AA38TGZ7_9ASTR</name>
<evidence type="ECO:0000256" key="2">
    <source>
        <dbReference type="SAM" id="SignalP"/>
    </source>
</evidence>
<proteinExistence type="predicted"/>
<keyword evidence="4" id="KW-1185">Reference proteome</keyword>
<protein>
    <submittedName>
        <fullName evidence="3">Uncharacterized protein</fullName>
    </submittedName>
</protein>
<feature type="signal peptide" evidence="2">
    <location>
        <begin position="1"/>
        <end position="22"/>
    </location>
</feature>
<feature type="compositionally biased region" description="Low complexity" evidence="1">
    <location>
        <begin position="65"/>
        <end position="76"/>
    </location>
</feature>